<dbReference type="PANTHER" id="PTHR43088:SF1">
    <property type="entry name" value="SUBUNIT OF PYRUVATE:FLAVODOXIN OXIDOREDUCTASE"/>
    <property type="match status" value="1"/>
</dbReference>
<keyword evidence="5" id="KW-1185">Reference proteome</keyword>
<reference evidence="4 5" key="1">
    <citation type="submission" date="2009-06" db="EMBL/GenBank/DDBJ databases">
        <title>Complete sequence of Thermotogales bacterium TBF 19.5.1.</title>
        <authorList>
            <consortium name="US DOE Joint Genome Institute"/>
            <person name="Lucas S."/>
            <person name="Copeland A."/>
            <person name="Lapidus A."/>
            <person name="Glavina del Rio T."/>
            <person name="Tice H."/>
            <person name="Bruce D."/>
            <person name="Goodwin L."/>
            <person name="Pitluck S."/>
            <person name="Chertkov O."/>
            <person name="Brettin T."/>
            <person name="Detter J.C."/>
            <person name="Han C."/>
            <person name="Schmutz J."/>
            <person name="Larimer F."/>
            <person name="Land M."/>
            <person name="Hauser L."/>
            <person name="Kyrpides N."/>
            <person name="Ovchinnikova G."/>
            <person name="Noll K."/>
        </authorList>
    </citation>
    <scope>NUCLEOTIDE SEQUENCE [LARGE SCALE GENOMIC DNA]</scope>
    <source>
        <strain evidence="5">ATCC BAA-1733 / DSM 21960 / TBF 19.5.1</strain>
    </source>
</reference>
<feature type="domain" description="Pyruvate flavodoxin/ferredoxin oxidoreductase pyrimidine binding" evidence="2">
    <location>
        <begin position="15"/>
        <end position="187"/>
    </location>
</feature>
<reference evidence="4 5" key="2">
    <citation type="journal article" date="2011" name="J. Bacteriol.">
        <title>Genome Sequence of Kosmotoga olearia Strain TBF 19.5.1, a Thermophilic Bacterium with a Wide Growth Temperature Range, Isolated from the Troll B Oil Platform in the North Sea.</title>
        <authorList>
            <person name="Swithers K.S."/>
            <person name="Dipippo J.L."/>
            <person name="Bruce D.C."/>
            <person name="Detter C."/>
            <person name="Tapia R."/>
            <person name="Han S."/>
            <person name="Goodwin L.A."/>
            <person name="Han J."/>
            <person name="Woyke T."/>
            <person name="Pitluck S."/>
            <person name="Pennacchio L."/>
            <person name="Nolan M."/>
            <person name="Mikhailova N."/>
            <person name="Land M.L."/>
            <person name="Nesbo C.L."/>
            <person name="Gogarten J.P."/>
            <person name="Noll K.M."/>
        </authorList>
    </citation>
    <scope>NUCLEOTIDE SEQUENCE [LARGE SCALE GENOMIC DNA]</scope>
    <source>
        <strain evidence="5">ATCC BAA-1733 / DSM 21960 / TBF 19.5.1</strain>
    </source>
</reference>
<dbReference type="InterPro" id="IPR002880">
    <property type="entry name" value="Pyrv_Fd/Flavodoxin_OxRdtase_N"/>
</dbReference>
<sequence length="355" mass="38965">MEEKVMVKGNEAMGEAAVRAGCRLYFGYPITPQSELTEYMARRLPEVGGTFLQSESEVAAVNMIYGAASTGTRVMTSTSSPGFSLMQEGVSYIAGAELPAVFINVVRGGPGLGDIQPAQSDYFQATKGGGHGDYKLIVLSPGSIQEAVDLVVLAFDLADKYRNPVLILADGMLGQMMEPVSFPEFRDLSTLPDHSSWALQGCEGREPHKVTSFNIDPHCLEEMNLGYQKKYREIEKNEVRYLTEMVDDAEYLLVAYGTMGRILGNVVRKAREMGIKAGLFRPITLWPYPYRELKEAAKGKKAVLTVEMSAGQMVEDVRLAVEGNVPVHFYGRTGGVVPTPQEVFGELKKIVERGE</sequence>
<dbReference type="GO" id="GO:0016491">
    <property type="term" value="F:oxidoreductase activity"/>
    <property type="evidence" value="ECO:0007669"/>
    <property type="project" value="UniProtKB-KW"/>
</dbReference>
<dbReference type="HOGENOM" id="CLU_017038_0_0_0"/>
<proteinExistence type="predicted"/>
<dbReference type="RefSeq" id="WP_015869478.1">
    <property type="nucleotide sequence ID" value="NC_012785.1"/>
</dbReference>
<keyword evidence="4" id="KW-0670">Pyruvate</keyword>
<dbReference type="Pfam" id="PF17147">
    <property type="entry name" value="PFOR_II"/>
    <property type="match status" value="1"/>
</dbReference>
<dbReference type="InterPro" id="IPR009014">
    <property type="entry name" value="Transketo_C/PFOR_II"/>
</dbReference>
<name>C5CIQ4_KOSOT</name>
<dbReference type="Proteomes" id="UP000002382">
    <property type="component" value="Chromosome"/>
</dbReference>
<dbReference type="STRING" id="521045.Kole_2160"/>
<dbReference type="Gene3D" id="3.40.50.970">
    <property type="match status" value="1"/>
</dbReference>
<gene>
    <name evidence="4" type="ordered locus">Kole_2160</name>
</gene>
<dbReference type="AlphaFoldDB" id="C5CIQ4"/>
<evidence type="ECO:0000313" key="5">
    <source>
        <dbReference type="Proteomes" id="UP000002382"/>
    </source>
</evidence>
<dbReference type="NCBIfam" id="NF005507">
    <property type="entry name" value="PRK07119.1"/>
    <property type="match status" value="1"/>
</dbReference>
<dbReference type="eggNOG" id="COG0674">
    <property type="taxonomic scope" value="Bacteria"/>
</dbReference>
<feature type="domain" description="Pyruvate:ferredoxin oxidoreductase core" evidence="3">
    <location>
        <begin position="249"/>
        <end position="343"/>
    </location>
</feature>
<evidence type="ECO:0000259" key="2">
    <source>
        <dbReference type="Pfam" id="PF01855"/>
    </source>
</evidence>
<dbReference type="OrthoDB" id="9794954at2"/>
<dbReference type="SUPFAM" id="SSF52922">
    <property type="entry name" value="TK C-terminal domain-like"/>
    <property type="match status" value="1"/>
</dbReference>
<evidence type="ECO:0000259" key="3">
    <source>
        <dbReference type="Pfam" id="PF17147"/>
    </source>
</evidence>
<evidence type="ECO:0000256" key="1">
    <source>
        <dbReference type="ARBA" id="ARBA00023002"/>
    </source>
</evidence>
<organism evidence="4 5">
    <name type="scientific">Kosmotoga olearia (strain ATCC BAA-1733 / DSM 21960 / TBF 19.5.1)</name>
    <dbReference type="NCBI Taxonomy" id="521045"/>
    <lineage>
        <taxon>Bacteria</taxon>
        <taxon>Thermotogati</taxon>
        <taxon>Thermotogota</taxon>
        <taxon>Thermotogae</taxon>
        <taxon>Kosmotogales</taxon>
        <taxon>Kosmotogaceae</taxon>
        <taxon>Kosmotoga</taxon>
    </lineage>
</organism>
<protein>
    <submittedName>
        <fullName evidence="4">Pyruvate flavodoxin/ferredoxin oxidoreductase domain protein</fullName>
    </submittedName>
</protein>
<dbReference type="KEGG" id="kol:Kole_2160"/>
<evidence type="ECO:0000313" key="4">
    <source>
        <dbReference type="EMBL" id="ACR80837.1"/>
    </source>
</evidence>
<dbReference type="InterPro" id="IPR052368">
    <property type="entry name" value="2-oxoacid_oxidoreductase"/>
</dbReference>
<dbReference type="InterPro" id="IPR029061">
    <property type="entry name" value="THDP-binding"/>
</dbReference>
<dbReference type="Pfam" id="PF01855">
    <property type="entry name" value="POR_N"/>
    <property type="match status" value="1"/>
</dbReference>
<dbReference type="SUPFAM" id="SSF52518">
    <property type="entry name" value="Thiamin diphosphate-binding fold (THDP-binding)"/>
    <property type="match status" value="1"/>
</dbReference>
<dbReference type="InterPro" id="IPR033412">
    <property type="entry name" value="PFOR_II"/>
</dbReference>
<keyword evidence="1" id="KW-0560">Oxidoreductase</keyword>
<accession>C5CIQ4</accession>
<dbReference type="CDD" id="cd07034">
    <property type="entry name" value="TPP_PYR_PFOR_IOR-alpha_like"/>
    <property type="match status" value="1"/>
</dbReference>
<dbReference type="EMBL" id="CP001634">
    <property type="protein sequence ID" value="ACR80837.1"/>
    <property type="molecule type" value="Genomic_DNA"/>
</dbReference>
<dbReference type="PANTHER" id="PTHR43088">
    <property type="entry name" value="SUBUNIT OF PYRUVATE:FLAVODOXIN OXIDOREDUCTASE-RELATED"/>
    <property type="match status" value="1"/>
</dbReference>
<dbReference type="Gene3D" id="3.40.50.920">
    <property type="match status" value="1"/>
</dbReference>